<evidence type="ECO:0000256" key="1">
    <source>
        <dbReference type="SAM" id="Phobius"/>
    </source>
</evidence>
<feature type="transmembrane region" description="Helical" evidence="1">
    <location>
        <begin position="120"/>
        <end position="149"/>
    </location>
</feature>
<evidence type="ECO:0008006" key="4">
    <source>
        <dbReference type="Google" id="ProtNLM"/>
    </source>
</evidence>
<keyword evidence="1" id="KW-1133">Transmembrane helix</keyword>
<name>A0AAW5PNC5_9GAMM</name>
<dbReference type="Proteomes" id="UP001320691">
    <property type="component" value="Unassembled WGS sequence"/>
</dbReference>
<feature type="transmembrane region" description="Helical" evidence="1">
    <location>
        <begin position="76"/>
        <end position="99"/>
    </location>
</feature>
<feature type="transmembrane region" description="Helical" evidence="1">
    <location>
        <begin position="12"/>
        <end position="39"/>
    </location>
</feature>
<sequence length="214" mass="23021">MTDLPRESARSVLSQFLLVTAVLVCSAIAVLAVLLAFAVQPDAHRYAYIAILIDQRPMADATLRFLHERLTSGTQVITAIALLLAGASWWLASVAKAACLRYNSRPLPPAIPAVPARTRLLAWCIRLGLATAAVPLLYSTWVLGLEIIVLLLSPDPYSADERTHSALQVLYWTLSANGTLPITAACVLTLAGLVTAYWLTNRLLLPSPATPDVA</sequence>
<dbReference type="EMBL" id="JANUEK010000011">
    <property type="protein sequence ID" value="MCS4281667.1"/>
    <property type="molecule type" value="Genomic_DNA"/>
</dbReference>
<dbReference type="AlphaFoldDB" id="A0AAW5PNC5"/>
<dbReference type="RefSeq" id="WP_259262128.1">
    <property type="nucleotide sequence ID" value="NZ_JANUEK010000011.1"/>
</dbReference>
<feature type="transmembrane region" description="Helical" evidence="1">
    <location>
        <begin position="169"/>
        <end position="199"/>
    </location>
</feature>
<evidence type="ECO:0000313" key="3">
    <source>
        <dbReference type="Proteomes" id="UP001320691"/>
    </source>
</evidence>
<organism evidence="2 3">
    <name type="scientific">Stenotrophomonas rhizophila</name>
    <dbReference type="NCBI Taxonomy" id="216778"/>
    <lineage>
        <taxon>Bacteria</taxon>
        <taxon>Pseudomonadati</taxon>
        <taxon>Pseudomonadota</taxon>
        <taxon>Gammaproteobacteria</taxon>
        <taxon>Lysobacterales</taxon>
        <taxon>Lysobacteraceae</taxon>
        <taxon>Stenotrophomonas</taxon>
    </lineage>
</organism>
<accession>A0AAW5PNC5</accession>
<reference evidence="2" key="1">
    <citation type="submission" date="2022-08" db="EMBL/GenBank/DDBJ databases">
        <title>Genomic analyses of the natural microbiome of Caenorhabditis elegans.</title>
        <authorList>
            <person name="Samuel B."/>
        </authorList>
    </citation>
    <scope>NUCLEOTIDE SEQUENCE</scope>
    <source>
        <strain evidence="2">BIGb0277</strain>
    </source>
</reference>
<keyword evidence="1" id="KW-0472">Membrane</keyword>
<comment type="caution">
    <text evidence="2">The sequence shown here is derived from an EMBL/GenBank/DDBJ whole genome shotgun (WGS) entry which is preliminary data.</text>
</comment>
<protein>
    <recommendedName>
        <fullName evidence="4">Transmembrane protein</fullName>
    </recommendedName>
</protein>
<proteinExistence type="predicted"/>
<gene>
    <name evidence="2" type="ORF">M2412_003686</name>
</gene>
<keyword evidence="1" id="KW-0812">Transmembrane</keyword>
<evidence type="ECO:0000313" key="2">
    <source>
        <dbReference type="EMBL" id="MCS4281667.1"/>
    </source>
</evidence>